<proteinExistence type="predicted"/>
<keyword evidence="2" id="KW-1185">Reference proteome</keyword>
<dbReference type="Proteomes" id="UP000186922">
    <property type="component" value="Unassembled WGS sequence"/>
</dbReference>
<gene>
    <name evidence="1" type="primary">RvY_11329-1</name>
    <name evidence="1" type="synonym">RvY_11329.1</name>
    <name evidence="1" type="ORF">RvY_11329</name>
</gene>
<protein>
    <submittedName>
        <fullName evidence="1">Uncharacterized protein</fullName>
    </submittedName>
</protein>
<accession>A0A1D1VFU0</accession>
<dbReference type="AlphaFoldDB" id="A0A1D1VFU0"/>
<organism evidence="1 2">
    <name type="scientific">Ramazzottius varieornatus</name>
    <name type="common">Water bear</name>
    <name type="synonym">Tardigrade</name>
    <dbReference type="NCBI Taxonomy" id="947166"/>
    <lineage>
        <taxon>Eukaryota</taxon>
        <taxon>Metazoa</taxon>
        <taxon>Ecdysozoa</taxon>
        <taxon>Tardigrada</taxon>
        <taxon>Eutardigrada</taxon>
        <taxon>Parachela</taxon>
        <taxon>Hypsibioidea</taxon>
        <taxon>Ramazzottiidae</taxon>
        <taxon>Ramazzottius</taxon>
    </lineage>
</organism>
<evidence type="ECO:0000313" key="1">
    <source>
        <dbReference type="EMBL" id="GAV00490.1"/>
    </source>
</evidence>
<reference evidence="1 2" key="1">
    <citation type="journal article" date="2016" name="Nat. Commun.">
        <title>Extremotolerant tardigrade genome and improved radiotolerance of human cultured cells by tardigrade-unique protein.</title>
        <authorList>
            <person name="Hashimoto T."/>
            <person name="Horikawa D.D."/>
            <person name="Saito Y."/>
            <person name="Kuwahara H."/>
            <person name="Kozuka-Hata H."/>
            <person name="Shin-I T."/>
            <person name="Minakuchi Y."/>
            <person name="Ohishi K."/>
            <person name="Motoyama A."/>
            <person name="Aizu T."/>
            <person name="Enomoto A."/>
            <person name="Kondo K."/>
            <person name="Tanaka S."/>
            <person name="Hara Y."/>
            <person name="Koshikawa S."/>
            <person name="Sagara H."/>
            <person name="Miura T."/>
            <person name="Yokobori S."/>
            <person name="Miyagawa K."/>
            <person name="Suzuki Y."/>
            <person name="Kubo T."/>
            <person name="Oyama M."/>
            <person name="Kohara Y."/>
            <person name="Fujiyama A."/>
            <person name="Arakawa K."/>
            <person name="Katayama T."/>
            <person name="Toyoda A."/>
            <person name="Kunieda T."/>
        </authorList>
    </citation>
    <scope>NUCLEOTIDE SEQUENCE [LARGE SCALE GENOMIC DNA]</scope>
    <source>
        <strain evidence="1 2">YOKOZUNA-1</strain>
    </source>
</reference>
<dbReference type="EMBL" id="BDGG01000006">
    <property type="protein sequence ID" value="GAV00490.1"/>
    <property type="molecule type" value="Genomic_DNA"/>
</dbReference>
<comment type="caution">
    <text evidence="1">The sequence shown here is derived from an EMBL/GenBank/DDBJ whole genome shotgun (WGS) entry which is preliminary data.</text>
</comment>
<sequence>MTSALYLRARDMRFWNNTDSANPPTPLNQSNFFPRMVTVDTKTVILDFMASSAALVVSPSRNA</sequence>
<name>A0A1D1VFU0_RAMVA</name>
<evidence type="ECO:0000313" key="2">
    <source>
        <dbReference type="Proteomes" id="UP000186922"/>
    </source>
</evidence>